<keyword evidence="3" id="KW-1185">Reference proteome</keyword>
<feature type="transmembrane region" description="Helical" evidence="1">
    <location>
        <begin position="137"/>
        <end position="155"/>
    </location>
</feature>
<evidence type="ECO:0000313" key="3">
    <source>
        <dbReference type="Proteomes" id="UP000182486"/>
    </source>
</evidence>
<accession>A0A1K0G209</accession>
<keyword evidence="1" id="KW-0812">Transmembrane</keyword>
<protein>
    <recommendedName>
        <fullName evidence="4">ABC-2 type transport system permease protein</fullName>
    </recommendedName>
</protein>
<dbReference type="EMBL" id="MEIA01000360">
    <property type="protein sequence ID" value="OJF11330.1"/>
    <property type="molecule type" value="Genomic_DNA"/>
</dbReference>
<feature type="transmembrane region" description="Helical" evidence="1">
    <location>
        <begin position="80"/>
        <end position="99"/>
    </location>
</feature>
<dbReference type="PANTHER" id="PTHR36832:SF2">
    <property type="entry name" value="INTEGRAL MEMBRANE PROTEIN"/>
    <property type="match status" value="1"/>
</dbReference>
<dbReference type="PANTHER" id="PTHR36832">
    <property type="entry name" value="SLR1174 PROTEIN-RELATED"/>
    <property type="match status" value="1"/>
</dbReference>
<feature type="transmembrane region" description="Helical" evidence="1">
    <location>
        <begin position="161"/>
        <end position="184"/>
    </location>
</feature>
<gene>
    <name evidence="2" type="ORF">BG844_26925</name>
</gene>
<sequence>MDGLDARVPAISPRRPLRDSVTTFGALSWSGFRRYATYRQATIAGSFTNIVFGFLRCYVLLAVAAGAAGGRPGGYDTTQLTTFVWVGQGLLTVVSLWGWTELADRIRSGDVAADLLRPVPVVGGYLASDLGRAGHAMIFRFLPPLAVGALFFDLYVPGRWFTVPLFALSIGLAVVASLALRFLVNATAYWLHDARGPIILWTLSSGILAGLYFPLRFLPDWLAVTMWVATPFPGLLQTPLDVLVERDPAPVQVGLVALQAVWAAALLALAALVQRRAEKRLVVQGG</sequence>
<reference evidence="2 3" key="1">
    <citation type="submission" date="2016-09" db="EMBL/GenBank/DDBJ databases">
        <title>Couchioplanes caeruleus draft genome sequence.</title>
        <authorList>
            <person name="Sheehan J."/>
            <person name="Caffrey P."/>
        </authorList>
    </citation>
    <scope>NUCLEOTIDE SEQUENCE [LARGE SCALE GENOMIC DNA]</scope>
    <source>
        <strain evidence="2 3">DSM 43634</strain>
    </source>
</reference>
<evidence type="ECO:0000256" key="1">
    <source>
        <dbReference type="SAM" id="Phobius"/>
    </source>
</evidence>
<comment type="caution">
    <text evidence="2">The sequence shown here is derived from an EMBL/GenBank/DDBJ whole genome shotgun (WGS) entry which is preliminary data.</text>
</comment>
<feature type="transmembrane region" description="Helical" evidence="1">
    <location>
        <begin position="43"/>
        <end position="68"/>
    </location>
</feature>
<dbReference type="AlphaFoldDB" id="A0A1K0G209"/>
<organism evidence="2 3">
    <name type="scientific">Couchioplanes caeruleus subsp. caeruleus</name>
    <dbReference type="NCBI Taxonomy" id="56427"/>
    <lineage>
        <taxon>Bacteria</taxon>
        <taxon>Bacillati</taxon>
        <taxon>Actinomycetota</taxon>
        <taxon>Actinomycetes</taxon>
        <taxon>Micromonosporales</taxon>
        <taxon>Micromonosporaceae</taxon>
        <taxon>Couchioplanes</taxon>
    </lineage>
</organism>
<dbReference type="Pfam" id="PF06182">
    <property type="entry name" value="ABC2_membrane_6"/>
    <property type="match status" value="1"/>
</dbReference>
<name>A0A1K0G209_9ACTN</name>
<feature type="transmembrane region" description="Helical" evidence="1">
    <location>
        <begin position="253"/>
        <end position="273"/>
    </location>
</feature>
<evidence type="ECO:0000313" key="2">
    <source>
        <dbReference type="EMBL" id="OJF11330.1"/>
    </source>
</evidence>
<keyword evidence="1" id="KW-0472">Membrane</keyword>
<evidence type="ECO:0008006" key="4">
    <source>
        <dbReference type="Google" id="ProtNLM"/>
    </source>
</evidence>
<feature type="transmembrane region" description="Helical" evidence="1">
    <location>
        <begin position="196"/>
        <end position="215"/>
    </location>
</feature>
<dbReference type="Proteomes" id="UP000182486">
    <property type="component" value="Unassembled WGS sequence"/>
</dbReference>
<dbReference type="InterPro" id="IPR010390">
    <property type="entry name" value="ABC-2_transporter-like"/>
</dbReference>
<keyword evidence="1" id="KW-1133">Transmembrane helix</keyword>
<proteinExistence type="predicted"/>